<dbReference type="EMBL" id="SEKV01000289">
    <property type="protein sequence ID" value="TFY59740.1"/>
    <property type="molecule type" value="Genomic_DNA"/>
</dbReference>
<dbReference type="Proteomes" id="UP000298390">
    <property type="component" value="Unassembled WGS sequence"/>
</dbReference>
<evidence type="ECO:0000313" key="1">
    <source>
        <dbReference type="EMBL" id="TFY59740.1"/>
    </source>
</evidence>
<comment type="caution">
    <text evidence="1">The sequence shown here is derived from an EMBL/GenBank/DDBJ whole genome shotgun (WGS) entry which is preliminary data.</text>
</comment>
<evidence type="ECO:0000313" key="2">
    <source>
        <dbReference type="Proteomes" id="UP000298390"/>
    </source>
</evidence>
<organism evidence="1 2">
    <name type="scientific">Rhodofomes roseus</name>
    <dbReference type="NCBI Taxonomy" id="34475"/>
    <lineage>
        <taxon>Eukaryota</taxon>
        <taxon>Fungi</taxon>
        <taxon>Dikarya</taxon>
        <taxon>Basidiomycota</taxon>
        <taxon>Agaricomycotina</taxon>
        <taxon>Agaricomycetes</taxon>
        <taxon>Polyporales</taxon>
        <taxon>Rhodofomes</taxon>
    </lineage>
</organism>
<proteinExistence type="predicted"/>
<gene>
    <name evidence="1" type="ORF">EVJ58_g5591</name>
</gene>
<name>A0A4Y9YCJ1_9APHY</name>
<sequence length="154" mass="16481">MAVKTACACPKHHTCHWFAGNWQHRCARPVCPPTLSVVALHAHALPSQPLLPYLLKDVRKELPVPQYEARYTPTSPAAAKRGQPASAVDVHTGDATAAHDGEQGQLEFGLGHETVTPSPESSPSTPLKVGVGVHMQKRTTLAGLAQTAVLCMKR</sequence>
<protein>
    <submittedName>
        <fullName evidence="1">Uncharacterized protein</fullName>
    </submittedName>
</protein>
<accession>A0A4Y9YCJ1</accession>
<reference evidence="1 2" key="1">
    <citation type="submission" date="2019-01" db="EMBL/GenBank/DDBJ databases">
        <title>Genome sequencing of the rare red list fungi Fomitopsis rosea.</title>
        <authorList>
            <person name="Buettner E."/>
            <person name="Kellner H."/>
        </authorList>
    </citation>
    <scope>NUCLEOTIDE SEQUENCE [LARGE SCALE GENOMIC DNA]</scope>
    <source>
        <strain evidence="1 2">DSM 105464</strain>
    </source>
</reference>
<dbReference type="AlphaFoldDB" id="A0A4Y9YCJ1"/>